<evidence type="ECO:0000313" key="2">
    <source>
        <dbReference type="EMBL" id="TNC52725.1"/>
    </source>
</evidence>
<dbReference type="RefSeq" id="WP_139074489.1">
    <property type="nucleotide sequence ID" value="NZ_VDFU01000001.1"/>
</dbReference>
<dbReference type="NCBIfam" id="NF033773">
    <property type="entry name" value="tellur_TrgA"/>
    <property type="match status" value="1"/>
</dbReference>
<dbReference type="OrthoDB" id="7869508at2"/>
<dbReference type="EMBL" id="VDFU01000001">
    <property type="protein sequence ID" value="TNC52725.1"/>
    <property type="molecule type" value="Genomic_DNA"/>
</dbReference>
<comment type="caution">
    <text evidence="2">The sequence shown here is derived from an EMBL/GenBank/DDBJ whole genome shotgun (WGS) entry which is preliminary data.</text>
</comment>
<dbReference type="Proteomes" id="UP000305887">
    <property type="component" value="Unassembled WGS sequence"/>
</dbReference>
<evidence type="ECO:0000256" key="1">
    <source>
        <dbReference type="SAM" id="Phobius"/>
    </source>
</evidence>
<organism evidence="2 3">
    <name type="scientific">Rubellimicrobium rubrum</name>
    <dbReference type="NCBI Taxonomy" id="2585369"/>
    <lineage>
        <taxon>Bacteria</taxon>
        <taxon>Pseudomonadati</taxon>
        <taxon>Pseudomonadota</taxon>
        <taxon>Alphaproteobacteria</taxon>
        <taxon>Rhodobacterales</taxon>
        <taxon>Roseobacteraceae</taxon>
        <taxon>Rubellimicrobium</taxon>
    </lineage>
</organism>
<keyword evidence="3" id="KW-1185">Reference proteome</keyword>
<accession>A0A5C4N426</accession>
<dbReference type="AlphaFoldDB" id="A0A5C4N426"/>
<proteinExistence type="predicted"/>
<keyword evidence="1" id="KW-0812">Transmembrane</keyword>
<reference evidence="2 3" key="1">
    <citation type="submission" date="2019-06" db="EMBL/GenBank/DDBJ databases">
        <title>YIM 131921 draft genome.</title>
        <authorList>
            <person name="Jiang L."/>
        </authorList>
    </citation>
    <scope>NUCLEOTIDE SEQUENCE [LARGE SCALE GENOMIC DNA]</scope>
    <source>
        <strain evidence="2 3">YIM 131921</strain>
    </source>
</reference>
<gene>
    <name evidence="2" type="ORF">FHG66_00040</name>
</gene>
<sequence length="146" mass="15860">MPTSAKLAAAVLFGVLAWFVSELVKPLFPESSGLGRFSEYNALIGLVIGWRIWGRRARTTWANAVAYGLTSALATTLVTLFLHSLGRMVAQSFRRVYDGPMEALVDVAQLMIKNGQMILTQEVVVTLLVGGVLGGLATEWVARNYS</sequence>
<keyword evidence="1" id="KW-0472">Membrane</keyword>
<keyword evidence="1" id="KW-1133">Transmembrane helix</keyword>
<feature type="transmembrane region" description="Helical" evidence="1">
    <location>
        <begin position="65"/>
        <end position="85"/>
    </location>
</feature>
<evidence type="ECO:0000313" key="3">
    <source>
        <dbReference type="Proteomes" id="UP000305887"/>
    </source>
</evidence>
<protein>
    <submittedName>
        <fullName evidence="2">TrgA family protein</fullName>
    </submittedName>
</protein>
<feature type="transmembrane region" description="Helical" evidence="1">
    <location>
        <begin position="123"/>
        <end position="142"/>
    </location>
</feature>
<name>A0A5C4N426_9RHOB</name>
<dbReference type="InterPro" id="IPR047784">
    <property type="entry name" value="TrgA"/>
</dbReference>